<dbReference type="STRING" id="451379.A0A0N5ARE4"/>
<reference evidence="3" key="1">
    <citation type="submission" date="2017-02" db="UniProtKB">
        <authorList>
            <consortium name="WormBaseParasite"/>
        </authorList>
    </citation>
    <scope>IDENTIFICATION</scope>
</reference>
<evidence type="ECO:0000256" key="1">
    <source>
        <dbReference type="SAM" id="MobiDB-lite"/>
    </source>
</evidence>
<keyword evidence="2" id="KW-1185">Reference proteome</keyword>
<dbReference type="WBParaSite" id="SMUV_0000729101-mRNA-1">
    <property type="protein sequence ID" value="SMUV_0000729101-mRNA-1"/>
    <property type="gene ID" value="SMUV_0000729101"/>
</dbReference>
<feature type="compositionally biased region" description="Acidic residues" evidence="1">
    <location>
        <begin position="88"/>
        <end position="97"/>
    </location>
</feature>
<dbReference type="Proteomes" id="UP000046393">
    <property type="component" value="Unplaced"/>
</dbReference>
<feature type="region of interest" description="Disordered" evidence="1">
    <location>
        <begin position="1"/>
        <end position="61"/>
    </location>
</feature>
<accession>A0A0N5ARE4</accession>
<feature type="region of interest" description="Disordered" evidence="1">
    <location>
        <begin position="78"/>
        <end position="239"/>
    </location>
</feature>
<name>A0A0N5ARE4_9BILA</name>
<sequence length="569" mass="64240">MEQNAMESDSGNGLQTFNFDSSSPHSLSQTPRTRRIPKKDHADVDEGVGEIGFQKNVQDTEQSVDVCALQRGTFWNGDEVVNSKNDEALEVEAEDGDHENVPPLRISLPRTPSEDNPASVSADDAAPTASGTRNGSKRNTRVGKSQNKKELTPDDSATPPPSRVRQVGRTIKDDIGSGNYFDTGVKRRGQNSTRRSGAPTGTGAVSPIPPGEKEEISDNNNDSNLFAGGSGNGGDDNQSYGPVDVINAFALSIMKKNTYEGYRDFRMKIEESWIDTMSLPPPALADLPTNYENYMIFKKEFTLKSTFDPENLNIKSDVDVELTPELSELRRIQEEKRQRMTIKHKVEKERLQMLAEREILRMLNRKANPDRELMSIVRVQHESDLFNTWYLKEKCTDHPIMEYDQVKEKFMNEVNLMESRQKMESDALFAEQVYTWNGMLRNLGLLSVPALKSNVPKVIIPHLELRLNFKGDLKKISNYFVQVEEYKHKFSELQRSLPSEKITLGAMNTEEIVQLISSLSILDQTEILSPDIADHDRICIEKILTRSWRAPYLHYQSSLSSSLTVADPH</sequence>
<evidence type="ECO:0000313" key="2">
    <source>
        <dbReference type="Proteomes" id="UP000046393"/>
    </source>
</evidence>
<feature type="compositionally biased region" description="Polar residues" evidence="1">
    <location>
        <begin position="1"/>
        <end position="31"/>
    </location>
</feature>
<organism evidence="2 3">
    <name type="scientific">Syphacia muris</name>
    <dbReference type="NCBI Taxonomy" id="451379"/>
    <lineage>
        <taxon>Eukaryota</taxon>
        <taxon>Metazoa</taxon>
        <taxon>Ecdysozoa</taxon>
        <taxon>Nematoda</taxon>
        <taxon>Chromadorea</taxon>
        <taxon>Rhabditida</taxon>
        <taxon>Spirurina</taxon>
        <taxon>Oxyuridomorpha</taxon>
        <taxon>Oxyuroidea</taxon>
        <taxon>Oxyuridae</taxon>
        <taxon>Syphacia</taxon>
    </lineage>
</organism>
<dbReference type="AlphaFoldDB" id="A0A0N5ARE4"/>
<proteinExistence type="predicted"/>
<protein>
    <submittedName>
        <fullName evidence="3">Clu domain-containing protein</fullName>
    </submittedName>
</protein>
<evidence type="ECO:0000313" key="3">
    <source>
        <dbReference type="WBParaSite" id="SMUV_0000729101-mRNA-1"/>
    </source>
</evidence>